<dbReference type="Gene3D" id="1.10.760.10">
    <property type="entry name" value="Cytochrome c-like domain"/>
    <property type="match status" value="1"/>
</dbReference>
<dbReference type="RefSeq" id="WP_210317584.1">
    <property type="nucleotide sequence ID" value="NZ_BMMF01000003.1"/>
</dbReference>
<gene>
    <name evidence="3" type="ORF">GCM10011322_12630</name>
</gene>
<dbReference type="AlphaFoldDB" id="A0A917V2X6"/>
<evidence type="ECO:0000313" key="3">
    <source>
        <dbReference type="EMBL" id="GGK27555.1"/>
    </source>
</evidence>
<dbReference type="GO" id="GO:0009055">
    <property type="term" value="F:electron transfer activity"/>
    <property type="evidence" value="ECO:0007669"/>
    <property type="project" value="InterPro"/>
</dbReference>
<feature type="signal peptide" evidence="2">
    <location>
        <begin position="1"/>
        <end position="22"/>
    </location>
</feature>
<name>A0A917V2X6_9HYPH</name>
<evidence type="ECO:0008006" key="5">
    <source>
        <dbReference type="Google" id="ProtNLM"/>
    </source>
</evidence>
<evidence type="ECO:0000313" key="4">
    <source>
        <dbReference type="Proteomes" id="UP000600449"/>
    </source>
</evidence>
<sequence length="136" mass="14690">MTFSTSRAALAAAILALGAAVAAPPSSAQGFDPMRPGAGFNPMLPQSGQPRAAPEEPAIAGNPDLGGIPDDVGAEETFYLCSACHSMSLVTQQRLTDARWDYTWDWMVEEQGMPEMDDETKELVLSYLKRHFSAER</sequence>
<keyword evidence="2" id="KW-0732">Signal</keyword>
<feature type="region of interest" description="Disordered" evidence="1">
    <location>
        <begin position="26"/>
        <end position="67"/>
    </location>
</feature>
<dbReference type="GO" id="GO:0020037">
    <property type="term" value="F:heme binding"/>
    <property type="evidence" value="ECO:0007669"/>
    <property type="project" value="InterPro"/>
</dbReference>
<dbReference type="InterPro" id="IPR036909">
    <property type="entry name" value="Cyt_c-like_dom_sf"/>
</dbReference>
<evidence type="ECO:0000256" key="1">
    <source>
        <dbReference type="SAM" id="MobiDB-lite"/>
    </source>
</evidence>
<reference evidence="3 4" key="1">
    <citation type="journal article" date="2014" name="Int. J. Syst. Evol. Microbiol.">
        <title>Complete genome sequence of Corynebacterium casei LMG S-19264T (=DSM 44701T), isolated from a smear-ripened cheese.</title>
        <authorList>
            <consortium name="US DOE Joint Genome Institute (JGI-PGF)"/>
            <person name="Walter F."/>
            <person name="Albersmeier A."/>
            <person name="Kalinowski J."/>
            <person name="Ruckert C."/>
        </authorList>
    </citation>
    <scope>NUCLEOTIDE SEQUENCE [LARGE SCALE GENOMIC DNA]</scope>
    <source>
        <strain evidence="3 4">CGMCC 1.9161</strain>
    </source>
</reference>
<organism evidence="3 4">
    <name type="scientific">Salinarimonas ramus</name>
    <dbReference type="NCBI Taxonomy" id="690164"/>
    <lineage>
        <taxon>Bacteria</taxon>
        <taxon>Pseudomonadati</taxon>
        <taxon>Pseudomonadota</taxon>
        <taxon>Alphaproteobacteria</taxon>
        <taxon>Hyphomicrobiales</taxon>
        <taxon>Salinarimonadaceae</taxon>
        <taxon>Salinarimonas</taxon>
    </lineage>
</organism>
<dbReference type="EMBL" id="BMMF01000003">
    <property type="protein sequence ID" value="GGK27555.1"/>
    <property type="molecule type" value="Genomic_DNA"/>
</dbReference>
<feature type="chain" id="PRO_5037893274" description="Cytochrome c" evidence="2">
    <location>
        <begin position="23"/>
        <end position="136"/>
    </location>
</feature>
<evidence type="ECO:0000256" key="2">
    <source>
        <dbReference type="SAM" id="SignalP"/>
    </source>
</evidence>
<keyword evidence="4" id="KW-1185">Reference proteome</keyword>
<dbReference type="SUPFAM" id="SSF46626">
    <property type="entry name" value="Cytochrome c"/>
    <property type="match status" value="1"/>
</dbReference>
<accession>A0A917V2X6</accession>
<protein>
    <recommendedName>
        <fullName evidence="5">Cytochrome c</fullName>
    </recommendedName>
</protein>
<proteinExistence type="predicted"/>
<comment type="caution">
    <text evidence="3">The sequence shown here is derived from an EMBL/GenBank/DDBJ whole genome shotgun (WGS) entry which is preliminary data.</text>
</comment>
<dbReference type="Proteomes" id="UP000600449">
    <property type="component" value="Unassembled WGS sequence"/>
</dbReference>